<dbReference type="PANTHER" id="PTHR43798">
    <property type="entry name" value="MONOACYLGLYCEROL LIPASE"/>
    <property type="match status" value="1"/>
</dbReference>
<name>A0A1G9T8A2_9BACT</name>
<keyword evidence="1" id="KW-0732">Signal</keyword>
<dbReference type="Gene3D" id="3.40.50.1820">
    <property type="entry name" value="alpha/beta hydrolase"/>
    <property type="match status" value="1"/>
</dbReference>
<evidence type="ECO:0000256" key="1">
    <source>
        <dbReference type="SAM" id="SignalP"/>
    </source>
</evidence>
<feature type="signal peptide" evidence="1">
    <location>
        <begin position="1"/>
        <end position="22"/>
    </location>
</feature>
<dbReference type="AlphaFoldDB" id="A0A1G9T8A2"/>
<sequence length="299" mass="33064">MKRLPYFLLLLVCCLTSASLRADPTAFTVEVTGQGQPMLLIPGLSSDGSVWDETVAHYRDRYECHVLTLAGFAGQAPLAQPDPFLPTVRDEIIAYIQEQHLEKPIIVGHSLGGFLALSLGIEAPDLVGPLVTVDGLPFLTAIQMPGATAESAKPLAENMRKVDTNQMPEQVRQQMALYLRTMISDSARIREATEWGVQSDPTTIGQAMYELYTTDLRADLPKIKVPTLAMGAWIGYKDYGATRETVLPAYQAQFQNLPHVQLELFDTAKHFIMWDDPEGFFRVLDQFLTPARGGAVVNK</sequence>
<protein>
    <submittedName>
        <fullName evidence="3">Pimeloyl-ACP methyl ester carboxylesterase</fullName>
    </submittedName>
</protein>
<evidence type="ECO:0000313" key="4">
    <source>
        <dbReference type="Proteomes" id="UP000198510"/>
    </source>
</evidence>
<evidence type="ECO:0000313" key="3">
    <source>
        <dbReference type="EMBL" id="SDM43894.1"/>
    </source>
</evidence>
<dbReference type="Pfam" id="PF12697">
    <property type="entry name" value="Abhydrolase_6"/>
    <property type="match status" value="1"/>
</dbReference>
<accession>A0A1G9T8A2</accession>
<proteinExistence type="predicted"/>
<dbReference type="STRING" id="1075417.SAMN05421823_113119"/>
<organism evidence="3 4">
    <name type="scientific">Catalinimonas alkaloidigena</name>
    <dbReference type="NCBI Taxonomy" id="1075417"/>
    <lineage>
        <taxon>Bacteria</taxon>
        <taxon>Pseudomonadati</taxon>
        <taxon>Bacteroidota</taxon>
        <taxon>Cytophagia</taxon>
        <taxon>Cytophagales</taxon>
        <taxon>Catalimonadaceae</taxon>
        <taxon>Catalinimonas</taxon>
    </lineage>
</organism>
<dbReference type="InterPro" id="IPR029058">
    <property type="entry name" value="AB_hydrolase_fold"/>
</dbReference>
<dbReference type="InterPro" id="IPR050266">
    <property type="entry name" value="AB_hydrolase_sf"/>
</dbReference>
<dbReference type="SUPFAM" id="SSF53474">
    <property type="entry name" value="alpha/beta-Hydrolases"/>
    <property type="match status" value="1"/>
</dbReference>
<dbReference type="EMBL" id="FNFO01000013">
    <property type="protein sequence ID" value="SDM43894.1"/>
    <property type="molecule type" value="Genomic_DNA"/>
</dbReference>
<gene>
    <name evidence="3" type="ORF">SAMN05421823_113119</name>
</gene>
<keyword evidence="4" id="KW-1185">Reference proteome</keyword>
<dbReference type="RefSeq" id="WP_218127188.1">
    <property type="nucleotide sequence ID" value="NZ_FNFO01000013.1"/>
</dbReference>
<feature type="chain" id="PRO_5011444279" evidence="1">
    <location>
        <begin position="23"/>
        <end position="299"/>
    </location>
</feature>
<feature type="domain" description="AB hydrolase-1" evidence="2">
    <location>
        <begin position="39"/>
        <end position="282"/>
    </location>
</feature>
<dbReference type="Proteomes" id="UP000198510">
    <property type="component" value="Unassembled WGS sequence"/>
</dbReference>
<evidence type="ECO:0000259" key="2">
    <source>
        <dbReference type="Pfam" id="PF12697"/>
    </source>
</evidence>
<dbReference type="InterPro" id="IPR000073">
    <property type="entry name" value="AB_hydrolase_1"/>
</dbReference>
<reference evidence="3 4" key="1">
    <citation type="submission" date="2016-10" db="EMBL/GenBank/DDBJ databases">
        <authorList>
            <person name="de Groot N.N."/>
        </authorList>
    </citation>
    <scope>NUCLEOTIDE SEQUENCE [LARGE SCALE GENOMIC DNA]</scope>
    <source>
        <strain evidence="3 4">DSM 25186</strain>
    </source>
</reference>